<dbReference type="Proteomes" id="UP000219215">
    <property type="component" value="Chromosome DPRO"/>
</dbReference>
<keyword evidence="2" id="KW-0238">DNA-binding</keyword>
<accession>A0A2C8F3N4</accession>
<evidence type="ECO:0000313" key="5">
    <source>
        <dbReference type="EMBL" id="SOB57203.1"/>
    </source>
</evidence>
<evidence type="ECO:0000259" key="4">
    <source>
        <dbReference type="PROSITE" id="PS51898"/>
    </source>
</evidence>
<dbReference type="InterPro" id="IPR013762">
    <property type="entry name" value="Integrase-like_cat_sf"/>
</dbReference>
<dbReference type="Gene3D" id="1.10.150.130">
    <property type="match status" value="1"/>
</dbReference>
<dbReference type="Gene3D" id="1.10.443.10">
    <property type="entry name" value="Intergrase catalytic core"/>
    <property type="match status" value="1"/>
</dbReference>
<dbReference type="AlphaFoldDB" id="A0A2C8F3N4"/>
<comment type="similarity">
    <text evidence="1">Belongs to the 'phage' integrase family.</text>
</comment>
<dbReference type="GO" id="GO:0006310">
    <property type="term" value="P:DNA recombination"/>
    <property type="evidence" value="ECO:0007669"/>
    <property type="project" value="UniProtKB-KW"/>
</dbReference>
<dbReference type="PROSITE" id="PS51898">
    <property type="entry name" value="TYR_RECOMBINASE"/>
    <property type="match status" value="1"/>
</dbReference>
<reference evidence="6" key="1">
    <citation type="submission" date="2017-09" db="EMBL/GenBank/DDBJ databases">
        <authorList>
            <person name="Regsiter A."/>
            <person name="William W."/>
        </authorList>
    </citation>
    <scope>NUCLEOTIDE SEQUENCE [LARGE SCALE GENOMIC DNA]</scope>
    <source>
        <strain evidence="6">500-1</strain>
    </source>
</reference>
<dbReference type="GO" id="GO:0015074">
    <property type="term" value="P:DNA integration"/>
    <property type="evidence" value="ECO:0007669"/>
    <property type="project" value="InterPro"/>
</dbReference>
<dbReference type="Pfam" id="PF00589">
    <property type="entry name" value="Phage_integrase"/>
    <property type="match status" value="1"/>
</dbReference>
<evidence type="ECO:0000256" key="3">
    <source>
        <dbReference type="ARBA" id="ARBA00023172"/>
    </source>
</evidence>
<evidence type="ECO:0000256" key="2">
    <source>
        <dbReference type="ARBA" id="ARBA00023125"/>
    </source>
</evidence>
<protein>
    <submittedName>
        <fullName evidence="5">Phage integrase family protein</fullName>
    </submittedName>
</protein>
<sequence>MSFSAPSYLTSHRNGLYFRLRIPSDLRPVMGMQEFKKSLKTRYLREARPKVIRLVTTSHAIFDEFRKRRDDVMSGRLSRETIRRIAQQWLDEALEEEREYRLSRSWELDELDKRNEQLTILATDAQEALECSNLKKVEGRASELLDREEMDVEKDSKEYREFCAALLEVEARFLNAARKTGFVGILQGQEQSQVVQPTVPTPPPSPSILEAIDKYIEFKTEGPNPWGAASRKDIPPQLKQFAELVKMGNAQLTMSELSRDHMKGYWKKVQKLPGARIKRYKDKTLHQLLRMSIPEKDLYKPKSLETRFTAIRSFLNWCELEGYIDKAKPLNKVLEVPGGKAAAKSQRRAFTEDELKRLFSPDTYKRRNLRKDWQYWLPLLGLFTGARLEELCQLSITDIREESGVWIMDINDQGKDKHVKTEAGKRLVPIHPYLANELGFLAFVDSKRRRTTKRLFNDLPPDVKGKYSHAASKWFTRFRRKQNVGAQEGVSDVTFHSFRHTFITRAKLLDLARYKVKEVVGHEQGEFDDVTAGYEGNYPVETLLNDVVAKIDFHEMLDLGHLEGSY</sequence>
<keyword evidence="6" id="KW-1185">Reference proteome</keyword>
<dbReference type="InterPro" id="IPR046668">
    <property type="entry name" value="DUF6538"/>
</dbReference>
<dbReference type="OrthoDB" id="9784724at2"/>
<dbReference type="PANTHER" id="PTHR30349">
    <property type="entry name" value="PHAGE INTEGRASE-RELATED"/>
    <property type="match status" value="1"/>
</dbReference>
<dbReference type="SUPFAM" id="SSF56349">
    <property type="entry name" value="DNA breaking-rejoining enzymes"/>
    <property type="match status" value="1"/>
</dbReference>
<dbReference type="PANTHER" id="PTHR30349:SF41">
    <property type="entry name" value="INTEGRASE_RECOMBINASE PROTEIN MJ0367-RELATED"/>
    <property type="match status" value="1"/>
</dbReference>
<dbReference type="EMBL" id="LT907975">
    <property type="protein sequence ID" value="SOB57203.1"/>
    <property type="molecule type" value="Genomic_DNA"/>
</dbReference>
<name>A0A2C8F3N4_9BACT</name>
<dbReference type="Pfam" id="PF20172">
    <property type="entry name" value="DUF6538"/>
    <property type="match status" value="1"/>
</dbReference>
<keyword evidence="3" id="KW-0233">DNA recombination</keyword>
<evidence type="ECO:0000313" key="6">
    <source>
        <dbReference type="Proteomes" id="UP000219215"/>
    </source>
</evidence>
<evidence type="ECO:0000256" key="1">
    <source>
        <dbReference type="ARBA" id="ARBA00008857"/>
    </source>
</evidence>
<dbReference type="GO" id="GO:0003677">
    <property type="term" value="F:DNA binding"/>
    <property type="evidence" value="ECO:0007669"/>
    <property type="project" value="UniProtKB-KW"/>
</dbReference>
<proteinExistence type="inferred from homology"/>
<dbReference type="InterPro" id="IPR002104">
    <property type="entry name" value="Integrase_catalytic"/>
</dbReference>
<dbReference type="KEGG" id="pprf:DPRO_0324"/>
<dbReference type="InterPro" id="IPR050090">
    <property type="entry name" value="Tyrosine_recombinase_XerCD"/>
</dbReference>
<organism evidence="5 6">
    <name type="scientific">Pseudodesulfovibrio profundus</name>
    <dbReference type="NCBI Taxonomy" id="57320"/>
    <lineage>
        <taxon>Bacteria</taxon>
        <taxon>Pseudomonadati</taxon>
        <taxon>Thermodesulfobacteriota</taxon>
        <taxon>Desulfovibrionia</taxon>
        <taxon>Desulfovibrionales</taxon>
        <taxon>Desulfovibrionaceae</taxon>
    </lineage>
</organism>
<dbReference type="RefSeq" id="WP_162291138.1">
    <property type="nucleotide sequence ID" value="NZ_LT907975.1"/>
</dbReference>
<feature type="domain" description="Tyr recombinase" evidence="4">
    <location>
        <begin position="345"/>
        <end position="549"/>
    </location>
</feature>
<dbReference type="InterPro" id="IPR011010">
    <property type="entry name" value="DNA_brk_join_enz"/>
</dbReference>
<dbReference type="CDD" id="cd01184">
    <property type="entry name" value="INT_C_like_1"/>
    <property type="match status" value="1"/>
</dbReference>
<dbReference type="InterPro" id="IPR010998">
    <property type="entry name" value="Integrase_recombinase_N"/>
</dbReference>
<gene>
    <name evidence="5" type="ORF">DPRO_0324</name>
</gene>